<dbReference type="AlphaFoldDB" id="A0AAV9JPB1"/>
<keyword evidence="2" id="KW-1185">Reference proteome</keyword>
<dbReference type="Proteomes" id="UP001324427">
    <property type="component" value="Unassembled WGS sequence"/>
</dbReference>
<evidence type="ECO:0000313" key="1">
    <source>
        <dbReference type="EMBL" id="KAK4547208.1"/>
    </source>
</evidence>
<accession>A0AAV9JPB1</accession>
<proteinExistence type="predicted"/>
<evidence type="ECO:0000313" key="2">
    <source>
        <dbReference type="Proteomes" id="UP001324427"/>
    </source>
</evidence>
<organism evidence="1 2">
    <name type="scientific">Oleoguttula mirabilis</name>
    <dbReference type="NCBI Taxonomy" id="1507867"/>
    <lineage>
        <taxon>Eukaryota</taxon>
        <taxon>Fungi</taxon>
        <taxon>Dikarya</taxon>
        <taxon>Ascomycota</taxon>
        <taxon>Pezizomycotina</taxon>
        <taxon>Dothideomycetes</taxon>
        <taxon>Dothideomycetidae</taxon>
        <taxon>Mycosphaerellales</taxon>
        <taxon>Teratosphaeriaceae</taxon>
        <taxon>Oleoguttula</taxon>
    </lineage>
</organism>
<gene>
    <name evidence="1" type="ORF">LTR36_001429</name>
</gene>
<name>A0AAV9JPB1_9PEZI</name>
<sequence length="420" mass="46467">MTSNLLATDFNAFPIDKLVAGEGYVAGATCDLANDVHPLFARENMQGFDYDAILPALRLASHFLTTECLSSYWWAVLWGPYTENEDPDCLCKEYDMAHYSMRFEEDKLEPEEFADLQRDLRNLAKIVHYSVAELHACGRCARLEGVTIPADVLDPERCYGEPSEITIGNAIHDELMRVKQLADREGEATGMSEKLAERYLELAVSLVHETAHAAATARRGGFPPMPINDRKMAEDGYDWEESVFGGLPSIVLDGTMVLTEWPSPTLHASYAAKGGLWFCGKITDPISRYWRIPGSWTRQLFQTAFWRDVVPVKGSAALRPPKILGYRHFPQTCQCIVCRNIGPNGSRDEHGAMMEGSDEACSAAIVNYMGGPLCADDGDSYAGVPEGYVVLVDGSVVLERLQGLFEKPALLRRDVGAKAL</sequence>
<reference evidence="1 2" key="1">
    <citation type="submission" date="2021-11" db="EMBL/GenBank/DDBJ databases">
        <title>Black yeast isolated from Biological Soil Crust.</title>
        <authorList>
            <person name="Kurbessoian T."/>
        </authorList>
    </citation>
    <scope>NUCLEOTIDE SEQUENCE [LARGE SCALE GENOMIC DNA]</scope>
    <source>
        <strain evidence="1 2">CCFEE 5522</strain>
    </source>
</reference>
<protein>
    <submittedName>
        <fullName evidence="1">Uncharacterized protein</fullName>
    </submittedName>
</protein>
<comment type="caution">
    <text evidence="1">The sequence shown here is derived from an EMBL/GenBank/DDBJ whole genome shotgun (WGS) entry which is preliminary data.</text>
</comment>
<dbReference type="EMBL" id="JAVFHQ010000012">
    <property type="protein sequence ID" value="KAK4547208.1"/>
    <property type="molecule type" value="Genomic_DNA"/>
</dbReference>